<dbReference type="GO" id="GO:0046917">
    <property type="term" value="F:triphosphoribosyl-dephospho-CoA synthase activity"/>
    <property type="evidence" value="ECO:0007669"/>
    <property type="project" value="UniProtKB-EC"/>
</dbReference>
<dbReference type="PANTHER" id="PTHR30201">
    <property type="entry name" value="TRIPHOSPHORIBOSYL-DEPHOSPHO-COA SYNTHASE"/>
    <property type="match status" value="1"/>
</dbReference>
<keyword evidence="4" id="KW-0547">Nucleotide-binding</keyword>
<dbReference type="EMBL" id="NPEX01000143">
    <property type="protein sequence ID" value="RAI42571.1"/>
    <property type="molecule type" value="Genomic_DNA"/>
</dbReference>
<reference evidence="6 7" key="1">
    <citation type="submission" date="2017-07" db="EMBL/GenBank/DDBJ databases">
        <title>Draft Genome Sequences of Select Purple Nonsulfur Bacteria.</title>
        <authorList>
            <person name="Lasarre B."/>
            <person name="Mckinlay J.B."/>
        </authorList>
    </citation>
    <scope>NUCLEOTIDE SEQUENCE [LARGE SCALE GENOMIC DNA]</scope>
    <source>
        <strain evidence="6 7">DSM 5909</strain>
    </source>
</reference>
<dbReference type="EC" id="2.4.2.52" evidence="2"/>
<dbReference type="GO" id="GO:0051191">
    <property type="term" value="P:prosthetic group biosynthetic process"/>
    <property type="evidence" value="ECO:0007669"/>
    <property type="project" value="TreeGrafter"/>
</dbReference>
<protein>
    <recommendedName>
        <fullName evidence="2">triphosphoribosyl-dephospho-CoA synthase</fullName>
        <ecNumber evidence="2">2.4.2.52</ecNumber>
    </recommendedName>
</protein>
<evidence type="ECO:0000313" key="7">
    <source>
        <dbReference type="Proteomes" id="UP000249130"/>
    </source>
</evidence>
<proteinExistence type="predicted"/>
<evidence type="ECO:0000256" key="3">
    <source>
        <dbReference type="ARBA" id="ARBA00022679"/>
    </source>
</evidence>
<dbReference type="Gene3D" id="1.10.4200.10">
    <property type="entry name" value="Triphosphoribosyl-dephospho-CoA protein"/>
    <property type="match status" value="1"/>
</dbReference>
<evidence type="ECO:0000256" key="2">
    <source>
        <dbReference type="ARBA" id="ARBA00012074"/>
    </source>
</evidence>
<gene>
    <name evidence="6" type="primary">mdcB</name>
    <name evidence="6" type="ORF">CH341_18860</name>
</gene>
<comment type="catalytic activity">
    <reaction evidence="1">
        <text>3'-dephospho-CoA + ATP = 2'-(5''-triphospho-alpha-D-ribosyl)-3'-dephospho-CoA + adenine</text>
        <dbReference type="Rhea" id="RHEA:15117"/>
        <dbReference type="ChEBI" id="CHEBI:16708"/>
        <dbReference type="ChEBI" id="CHEBI:30616"/>
        <dbReference type="ChEBI" id="CHEBI:57328"/>
        <dbReference type="ChEBI" id="CHEBI:61378"/>
        <dbReference type="EC" id="2.4.2.52"/>
    </reaction>
</comment>
<dbReference type="OrthoDB" id="114886at2"/>
<dbReference type="NCBIfam" id="TIGR03132">
    <property type="entry name" value="malonate_mdcB"/>
    <property type="match status" value="1"/>
</dbReference>
<keyword evidence="3" id="KW-0808">Transferase</keyword>
<dbReference type="InterPro" id="IPR002736">
    <property type="entry name" value="CitG"/>
</dbReference>
<keyword evidence="5" id="KW-0067">ATP-binding</keyword>
<accession>A0A327KW93</accession>
<dbReference type="PANTHER" id="PTHR30201:SF2">
    <property type="entry name" value="2-(5''-TRIPHOSPHORIBOSYL)-3'-DEPHOSPHOCOENZYME-A SYNTHASE"/>
    <property type="match status" value="1"/>
</dbReference>
<organism evidence="6 7">
    <name type="scientific">Rhodoplanes roseus</name>
    <dbReference type="NCBI Taxonomy" id="29409"/>
    <lineage>
        <taxon>Bacteria</taxon>
        <taxon>Pseudomonadati</taxon>
        <taxon>Pseudomonadota</taxon>
        <taxon>Alphaproteobacteria</taxon>
        <taxon>Hyphomicrobiales</taxon>
        <taxon>Nitrobacteraceae</taxon>
        <taxon>Rhodoplanes</taxon>
    </lineage>
</organism>
<sequence length="326" mass="34051">MVVGLSSVLPETPVVPALLDGAAWRIGSATLTGLLLEVCSHPKPGLVTPRSMGAHEDMDVRTFMLSSAAIAPCLYQCAALGRAHRGAPVRLLSAVRAVGREHDAALLAATNGVNTQRGALFCAGLLAAAAGCVSRATDALSADDVLRTVGEITEGLCERELRRNAGEPRTAGEILFRRHGTLGIRGEVEAGFPSVVDCGLPALRTALAAGHGLDRALVHALVALIAISEDTTVMWRGGPEALDFVRAEARHVMDLGGALTPEGVAAIHRLDEACIARRISPGGSADLLSVTVGTHLLEHPAFPQTATRGFCLDGDRHHPKPDGDRR</sequence>
<name>A0A327KW93_9BRAD</name>
<keyword evidence="7" id="KW-1185">Reference proteome</keyword>
<dbReference type="GO" id="GO:0005524">
    <property type="term" value="F:ATP binding"/>
    <property type="evidence" value="ECO:0007669"/>
    <property type="project" value="UniProtKB-KW"/>
</dbReference>
<comment type="caution">
    <text evidence="6">The sequence shown here is derived from an EMBL/GenBank/DDBJ whole genome shotgun (WGS) entry which is preliminary data.</text>
</comment>
<evidence type="ECO:0000256" key="5">
    <source>
        <dbReference type="ARBA" id="ARBA00022840"/>
    </source>
</evidence>
<dbReference type="InterPro" id="IPR017555">
    <property type="entry name" value="TriPribosyl-deP-CoA_syn"/>
</dbReference>
<dbReference type="AlphaFoldDB" id="A0A327KW93"/>
<evidence type="ECO:0000256" key="1">
    <source>
        <dbReference type="ARBA" id="ARBA00001210"/>
    </source>
</evidence>
<evidence type="ECO:0000313" key="6">
    <source>
        <dbReference type="EMBL" id="RAI42571.1"/>
    </source>
</evidence>
<evidence type="ECO:0000256" key="4">
    <source>
        <dbReference type="ARBA" id="ARBA00022741"/>
    </source>
</evidence>
<dbReference type="Proteomes" id="UP000249130">
    <property type="component" value="Unassembled WGS sequence"/>
</dbReference>
<dbReference type="Pfam" id="PF01874">
    <property type="entry name" value="CitG"/>
    <property type="match status" value="1"/>
</dbReference>